<dbReference type="InterPro" id="IPR017625">
    <property type="entry name" value="PuuE"/>
</dbReference>
<reference evidence="2 3" key="1">
    <citation type="journal article" date="2015" name="PLoS Pathog.">
        <title>Leptomonas seymouri: Adaptations to the Dixenous Life Cycle Analyzed by Genome Sequencing, Transcriptome Profiling and Co-infection with Leishmania donovani.</title>
        <authorList>
            <person name="Kraeva N."/>
            <person name="Butenko A."/>
            <person name="Hlavacova J."/>
            <person name="Kostygov A."/>
            <person name="Myskova J."/>
            <person name="Grybchuk D."/>
            <person name="Lestinova T."/>
            <person name="Votypka J."/>
            <person name="Volf P."/>
            <person name="Opperdoes F."/>
            <person name="Flegontov P."/>
            <person name="Lukes J."/>
            <person name="Yurchenko V."/>
        </authorList>
    </citation>
    <scope>NUCLEOTIDE SEQUENCE [LARGE SCALE GENOMIC DNA]</scope>
    <source>
        <strain evidence="2 3">ATCC 30220</strain>
    </source>
</reference>
<dbReference type="PANTHER" id="PTHR43123:SF1">
    <property type="entry name" value="POLYSACCHARIDE DEACETYLASE-RELATED"/>
    <property type="match status" value="1"/>
</dbReference>
<dbReference type="SUPFAM" id="SSF88713">
    <property type="entry name" value="Glycoside hydrolase/deacetylase"/>
    <property type="match status" value="1"/>
</dbReference>
<organism evidence="2 3">
    <name type="scientific">Leptomonas seymouri</name>
    <dbReference type="NCBI Taxonomy" id="5684"/>
    <lineage>
        <taxon>Eukaryota</taxon>
        <taxon>Discoba</taxon>
        <taxon>Euglenozoa</taxon>
        <taxon>Kinetoplastea</taxon>
        <taxon>Metakinetoplastina</taxon>
        <taxon>Trypanosomatida</taxon>
        <taxon>Trypanosomatidae</taxon>
        <taxon>Leishmaniinae</taxon>
        <taxon>Leptomonas</taxon>
    </lineage>
</organism>
<dbReference type="OrthoDB" id="274739at2759"/>
<dbReference type="GO" id="GO:0016810">
    <property type="term" value="F:hydrolase activity, acting on carbon-nitrogen (but not peptide) bonds"/>
    <property type="evidence" value="ECO:0007669"/>
    <property type="project" value="InterPro"/>
</dbReference>
<proteinExistence type="predicted"/>
<gene>
    <name evidence="2" type="ORF">ABL78_2241</name>
</gene>
<dbReference type="Gene3D" id="3.20.20.370">
    <property type="entry name" value="Glycoside hydrolase/deacetylase"/>
    <property type="match status" value="1"/>
</dbReference>
<comment type="caution">
    <text evidence="2">The sequence shown here is derived from an EMBL/GenBank/DDBJ whole genome shotgun (WGS) entry which is preliminary data.</text>
</comment>
<dbReference type="CDD" id="cd10977">
    <property type="entry name" value="CE4_PuuE_SpCDA1"/>
    <property type="match status" value="1"/>
</dbReference>
<protein>
    <submittedName>
        <fullName evidence="2">Polysaccharide deacetylase</fullName>
    </submittedName>
</protein>
<dbReference type="PANTHER" id="PTHR43123">
    <property type="entry name" value="POLYSACCHARIDE DEACETYLASE-RELATED"/>
    <property type="match status" value="1"/>
</dbReference>
<dbReference type="GO" id="GO:0005975">
    <property type="term" value="P:carbohydrate metabolic process"/>
    <property type="evidence" value="ECO:0007669"/>
    <property type="project" value="InterPro"/>
</dbReference>
<dbReference type="Pfam" id="PF01522">
    <property type="entry name" value="Polysacc_deac_1"/>
    <property type="match status" value="1"/>
</dbReference>
<dbReference type="Proteomes" id="UP000038009">
    <property type="component" value="Unassembled WGS sequence"/>
</dbReference>
<accession>A0A0N0P7Q5</accession>
<evidence type="ECO:0000313" key="2">
    <source>
        <dbReference type="EMBL" id="KPI88637.1"/>
    </source>
</evidence>
<evidence type="ECO:0000313" key="3">
    <source>
        <dbReference type="Proteomes" id="UP000038009"/>
    </source>
</evidence>
<dbReference type="PROSITE" id="PS51677">
    <property type="entry name" value="NODB"/>
    <property type="match status" value="1"/>
</dbReference>
<keyword evidence="3" id="KW-1185">Reference proteome</keyword>
<dbReference type="AlphaFoldDB" id="A0A0N0P7Q5"/>
<dbReference type="VEuPathDB" id="TriTrypDB:Lsey_0044_0080"/>
<dbReference type="OMA" id="DLPYWEP"/>
<dbReference type="InterPro" id="IPR011330">
    <property type="entry name" value="Glyco_hydro/deAcase_b/a-brl"/>
</dbReference>
<feature type="domain" description="NodB homology" evidence="1">
    <location>
        <begin position="72"/>
        <end position="296"/>
    </location>
</feature>
<name>A0A0N0P7Q5_LEPSE</name>
<dbReference type="NCBIfam" id="TIGR03212">
    <property type="entry name" value="uraD_N-term-dom"/>
    <property type="match status" value="1"/>
</dbReference>
<sequence length="326" mass="37198">MNNDVDIYERDLIGYGGQPPEVHWPDEANVAINFVVNYEAGSERTVLNGDACSERFLSDMVGAAAVQGARCAQIESMYEYASRAGFWRLRDLFVEAKLPVTVFGVAAALEFNPKAVAAMQEQHWEVATHGYRWIDYQEAPMQEEQEHLQKAIEIHTRLTGKRPIGYYIGRTSPNSARICALDGGFLYDSDSYADDLPYYTQPLRKYNGDEGYQLVVPYSLDVNDMKYVAYNGFTESQQFFQYLKDNFDVLYEEGERGKPKMMTVGLHCRVAGKPARAAGLRRFLEYIKTKEKVWVTTRQAIAEHWLAHHPPPQPTFYQRSHDSSTS</sequence>
<dbReference type="InterPro" id="IPR002509">
    <property type="entry name" value="NODB_dom"/>
</dbReference>
<evidence type="ECO:0000259" key="1">
    <source>
        <dbReference type="PROSITE" id="PS51677"/>
    </source>
</evidence>
<dbReference type="EMBL" id="LJSK01000044">
    <property type="protein sequence ID" value="KPI88637.1"/>
    <property type="molecule type" value="Genomic_DNA"/>
</dbReference>